<proteinExistence type="inferred from homology"/>
<reference evidence="10 11" key="1">
    <citation type="submission" date="2023-02" db="EMBL/GenBank/DDBJ databases">
        <title>Genome sequence of Lentisphaera profundi SAORIC-696.</title>
        <authorList>
            <person name="Kim e."/>
            <person name="Cho J.-C."/>
            <person name="Choi A."/>
            <person name="Kang I."/>
        </authorList>
    </citation>
    <scope>NUCLEOTIDE SEQUENCE [LARGE SCALE GENOMIC DNA]</scope>
    <source>
        <strain evidence="10 11">SAORIC-696</strain>
    </source>
</reference>
<keyword evidence="11" id="KW-1185">Reference proteome</keyword>
<evidence type="ECO:0000256" key="5">
    <source>
        <dbReference type="ARBA" id="ARBA00022692"/>
    </source>
</evidence>
<evidence type="ECO:0000256" key="1">
    <source>
        <dbReference type="ARBA" id="ARBA00004651"/>
    </source>
</evidence>
<dbReference type="Gene3D" id="1.10.3720.10">
    <property type="entry name" value="MetI-like"/>
    <property type="match status" value="2"/>
</dbReference>
<keyword evidence="4" id="KW-1003">Cell membrane</keyword>
<keyword evidence="6 8" id="KW-1133">Transmembrane helix</keyword>
<dbReference type="PANTHER" id="PTHR43744:SF8">
    <property type="entry name" value="SN-GLYCEROL-3-PHOSPHATE TRANSPORT SYSTEM PERMEASE PROTEIN UGPE"/>
    <property type="match status" value="1"/>
</dbReference>
<feature type="transmembrane region" description="Helical" evidence="8">
    <location>
        <begin position="12"/>
        <end position="34"/>
    </location>
</feature>
<evidence type="ECO:0000259" key="9">
    <source>
        <dbReference type="PROSITE" id="PS50928"/>
    </source>
</evidence>
<feature type="transmembrane region" description="Helical" evidence="8">
    <location>
        <begin position="268"/>
        <end position="286"/>
    </location>
</feature>
<feature type="transmembrane region" description="Helical" evidence="8">
    <location>
        <begin position="196"/>
        <end position="221"/>
    </location>
</feature>
<dbReference type="PROSITE" id="PS50928">
    <property type="entry name" value="ABC_TM1"/>
    <property type="match status" value="1"/>
</dbReference>
<feature type="transmembrane region" description="Helical" evidence="8">
    <location>
        <begin position="233"/>
        <end position="256"/>
    </location>
</feature>
<evidence type="ECO:0000256" key="8">
    <source>
        <dbReference type="RuleBase" id="RU363032"/>
    </source>
</evidence>
<dbReference type="RefSeq" id="WP_274153377.1">
    <property type="nucleotide sequence ID" value="NZ_CP117812.1"/>
</dbReference>
<evidence type="ECO:0000313" key="10">
    <source>
        <dbReference type="EMBL" id="WDE98506.1"/>
    </source>
</evidence>
<dbReference type="SUPFAM" id="SSF161098">
    <property type="entry name" value="MetI-like"/>
    <property type="match status" value="1"/>
</dbReference>
<dbReference type="CDD" id="cd06261">
    <property type="entry name" value="TM_PBP2"/>
    <property type="match status" value="1"/>
</dbReference>
<evidence type="ECO:0000256" key="3">
    <source>
        <dbReference type="ARBA" id="ARBA00022448"/>
    </source>
</evidence>
<evidence type="ECO:0000313" key="11">
    <source>
        <dbReference type="Proteomes" id="UP001214250"/>
    </source>
</evidence>
<dbReference type="InterPro" id="IPR035906">
    <property type="entry name" value="MetI-like_sf"/>
</dbReference>
<evidence type="ECO:0000256" key="6">
    <source>
        <dbReference type="ARBA" id="ARBA00022989"/>
    </source>
</evidence>
<dbReference type="EMBL" id="CP117812">
    <property type="protein sequence ID" value="WDE98506.1"/>
    <property type="molecule type" value="Genomic_DNA"/>
</dbReference>
<evidence type="ECO:0000256" key="2">
    <source>
        <dbReference type="ARBA" id="ARBA00020515"/>
    </source>
</evidence>
<feature type="domain" description="ABC transmembrane type-1" evidence="9">
    <location>
        <begin position="197"/>
        <end position="386"/>
    </location>
</feature>
<name>A0ABY7VX61_9BACT</name>
<feature type="transmembrane region" description="Helical" evidence="8">
    <location>
        <begin position="307"/>
        <end position="331"/>
    </location>
</feature>
<organism evidence="10 11">
    <name type="scientific">Lentisphaera profundi</name>
    <dbReference type="NCBI Taxonomy" id="1658616"/>
    <lineage>
        <taxon>Bacteria</taxon>
        <taxon>Pseudomonadati</taxon>
        <taxon>Lentisphaerota</taxon>
        <taxon>Lentisphaeria</taxon>
        <taxon>Lentisphaerales</taxon>
        <taxon>Lentisphaeraceae</taxon>
        <taxon>Lentisphaera</taxon>
    </lineage>
</organism>
<feature type="transmembrane region" description="Helical" evidence="8">
    <location>
        <begin position="365"/>
        <end position="387"/>
    </location>
</feature>
<keyword evidence="5 8" id="KW-0812">Transmembrane</keyword>
<protein>
    <recommendedName>
        <fullName evidence="2">sn-glycerol-3-phosphate transport system permease protein UgpE</fullName>
    </recommendedName>
</protein>
<evidence type="ECO:0000256" key="4">
    <source>
        <dbReference type="ARBA" id="ARBA00022475"/>
    </source>
</evidence>
<comment type="subcellular location">
    <subcellularLocation>
        <location evidence="1 8">Cell membrane</location>
        <topology evidence="1 8">Multi-pass membrane protein</topology>
    </subcellularLocation>
</comment>
<dbReference type="PANTHER" id="PTHR43744">
    <property type="entry name" value="ABC TRANSPORTER PERMEASE PROTEIN MG189-RELATED-RELATED"/>
    <property type="match status" value="1"/>
</dbReference>
<accession>A0ABY7VX61</accession>
<keyword evidence="7 8" id="KW-0472">Membrane</keyword>
<evidence type="ECO:0000256" key="7">
    <source>
        <dbReference type="ARBA" id="ARBA00023136"/>
    </source>
</evidence>
<keyword evidence="3 8" id="KW-0813">Transport</keyword>
<gene>
    <name evidence="10" type="ORF">PQO03_11700</name>
</gene>
<dbReference type="Proteomes" id="UP001214250">
    <property type="component" value="Chromosome 2"/>
</dbReference>
<comment type="similarity">
    <text evidence="8">Belongs to the binding-protein-dependent transport system permease family.</text>
</comment>
<dbReference type="InterPro" id="IPR000515">
    <property type="entry name" value="MetI-like"/>
</dbReference>
<sequence>MSWKRHKRLKSWSSAMVLTGISLVFIYPFIWMFFSSFKTNPEIYQSNQLLPQSQEFKQQRQVLIQNDQKVVNRANSFREKRKLKATIKVLAKTPAEELSSGQKLELKQAQTTLDKLNTPAPLQEPEKTVLKEDSSLWSILTNLDFQYFKILLKSNKPHLAKLQKQIDAEADSGKVAALQKEYDFLAQYQYFDFSQVFMNSLIIALLHCLGAVALSASAGYVFAKFEFPGKKALFTLAILVILIPKQALILPLFEWINLIGLSNSHGGIILPGALNAIGLLFFTQIWKQVPNDLLDICRLEGASEIRTFIHALPLISSALLSFALLDFIMSWNEHLLPLIVLQSPDKQTLPLALSQLMGAGLGEPLAVIMAGATFTILPTLTLFALLYRRIKSSLSELHIH</sequence>
<dbReference type="Pfam" id="PF00528">
    <property type="entry name" value="BPD_transp_1"/>
    <property type="match status" value="1"/>
</dbReference>